<proteinExistence type="predicted"/>
<gene>
    <name evidence="1" type="ORF">AVEN_238876_1</name>
</gene>
<protein>
    <submittedName>
        <fullName evidence="1">Uncharacterized protein</fullName>
    </submittedName>
</protein>
<dbReference type="Proteomes" id="UP000499080">
    <property type="component" value="Unassembled WGS sequence"/>
</dbReference>
<dbReference type="AlphaFoldDB" id="A0A4Y2IQU2"/>
<reference evidence="1 2" key="1">
    <citation type="journal article" date="2019" name="Sci. Rep.">
        <title>Orb-weaving spider Araneus ventricosus genome elucidates the spidroin gene catalogue.</title>
        <authorList>
            <person name="Kono N."/>
            <person name="Nakamura H."/>
            <person name="Ohtoshi R."/>
            <person name="Moran D.A.P."/>
            <person name="Shinohara A."/>
            <person name="Yoshida Y."/>
            <person name="Fujiwara M."/>
            <person name="Mori M."/>
            <person name="Tomita M."/>
            <person name="Arakawa K."/>
        </authorList>
    </citation>
    <scope>NUCLEOTIDE SEQUENCE [LARGE SCALE GENOMIC DNA]</scope>
</reference>
<organism evidence="1 2">
    <name type="scientific">Araneus ventricosus</name>
    <name type="common">Orbweaver spider</name>
    <name type="synonym">Epeira ventricosa</name>
    <dbReference type="NCBI Taxonomy" id="182803"/>
    <lineage>
        <taxon>Eukaryota</taxon>
        <taxon>Metazoa</taxon>
        <taxon>Ecdysozoa</taxon>
        <taxon>Arthropoda</taxon>
        <taxon>Chelicerata</taxon>
        <taxon>Arachnida</taxon>
        <taxon>Araneae</taxon>
        <taxon>Araneomorphae</taxon>
        <taxon>Entelegynae</taxon>
        <taxon>Araneoidea</taxon>
        <taxon>Araneidae</taxon>
        <taxon>Araneus</taxon>
    </lineage>
</organism>
<accession>A0A4Y2IQU2</accession>
<name>A0A4Y2IQU2_ARAVE</name>
<comment type="caution">
    <text evidence="1">The sequence shown here is derived from an EMBL/GenBank/DDBJ whole genome shotgun (WGS) entry which is preliminary data.</text>
</comment>
<evidence type="ECO:0000313" key="1">
    <source>
        <dbReference type="EMBL" id="GBM79262.1"/>
    </source>
</evidence>
<dbReference type="EMBL" id="BGPR01002812">
    <property type="protein sequence ID" value="GBM79262.1"/>
    <property type="molecule type" value="Genomic_DNA"/>
</dbReference>
<evidence type="ECO:0000313" key="2">
    <source>
        <dbReference type="Proteomes" id="UP000499080"/>
    </source>
</evidence>
<keyword evidence="2" id="KW-1185">Reference proteome</keyword>
<sequence>MHPIGNNRHKIFNLILKILEEDIGKTVNDSTYVDMLEIWLFPPLKGRSLQLHFPARWGTTPLGYRGSSELPRSSIGRSGPDDLMLHRWPPRSPDMTSCDFFLWGL</sequence>